<gene>
    <name evidence="1" type="ORF">ANN_19660</name>
</gene>
<protein>
    <submittedName>
        <fullName evidence="1">Uncharacterized protein</fullName>
    </submittedName>
</protein>
<proteinExistence type="predicted"/>
<organism evidence="1 2">
    <name type="scientific">Periplaneta americana</name>
    <name type="common">American cockroach</name>
    <name type="synonym">Blatta americana</name>
    <dbReference type="NCBI Taxonomy" id="6978"/>
    <lineage>
        <taxon>Eukaryota</taxon>
        <taxon>Metazoa</taxon>
        <taxon>Ecdysozoa</taxon>
        <taxon>Arthropoda</taxon>
        <taxon>Hexapoda</taxon>
        <taxon>Insecta</taxon>
        <taxon>Pterygota</taxon>
        <taxon>Neoptera</taxon>
        <taxon>Polyneoptera</taxon>
        <taxon>Dictyoptera</taxon>
        <taxon>Blattodea</taxon>
        <taxon>Blattoidea</taxon>
        <taxon>Blattidae</taxon>
        <taxon>Blattinae</taxon>
        <taxon>Periplaneta</taxon>
    </lineage>
</organism>
<dbReference type="Proteomes" id="UP001148838">
    <property type="component" value="Unassembled WGS sequence"/>
</dbReference>
<keyword evidence="2" id="KW-1185">Reference proteome</keyword>
<evidence type="ECO:0000313" key="2">
    <source>
        <dbReference type="Proteomes" id="UP001148838"/>
    </source>
</evidence>
<comment type="caution">
    <text evidence="1">The sequence shown here is derived from an EMBL/GenBank/DDBJ whole genome shotgun (WGS) entry which is preliminary data.</text>
</comment>
<accession>A0ABQ8SAI5</accession>
<evidence type="ECO:0000313" key="1">
    <source>
        <dbReference type="EMBL" id="KAJ4431067.1"/>
    </source>
</evidence>
<sequence>MHSFHCEPQCDQQKMYYYNRSFKPGMHKRHSLRAALPSERENRLTARLKAFSSLDVISSLTSDSRLDAYNSAEQCGRGAVHNDWRITYVPEKLTSKYDVHSEEYVPKRTKRFDYPTKLIYSEYNVFNIEQMYKYTTLKLYYENRRSSRSVMSKQAHFSDLDVVCGHEALVDLKPLKMIDEVEINDCEMSPDVQRRKFCLNWLGGEPRKNAQLDNLSQREFEPGPTRFTVGQVEF</sequence>
<name>A0ABQ8SAI5_PERAM</name>
<dbReference type="EMBL" id="JAJSOF020000031">
    <property type="protein sequence ID" value="KAJ4431067.1"/>
    <property type="molecule type" value="Genomic_DNA"/>
</dbReference>
<reference evidence="1 2" key="1">
    <citation type="journal article" date="2022" name="Allergy">
        <title>Genome assembly and annotation of Periplaneta americana reveal a comprehensive cockroach allergen profile.</title>
        <authorList>
            <person name="Wang L."/>
            <person name="Xiong Q."/>
            <person name="Saelim N."/>
            <person name="Wang L."/>
            <person name="Nong W."/>
            <person name="Wan A.T."/>
            <person name="Shi M."/>
            <person name="Liu X."/>
            <person name="Cao Q."/>
            <person name="Hui J.H.L."/>
            <person name="Sookrung N."/>
            <person name="Leung T.F."/>
            <person name="Tungtrongchitr A."/>
            <person name="Tsui S.K.W."/>
        </authorList>
    </citation>
    <scope>NUCLEOTIDE SEQUENCE [LARGE SCALE GENOMIC DNA]</scope>
    <source>
        <strain evidence="1">PWHHKU_190912</strain>
    </source>
</reference>